<gene>
    <name evidence="4" type="ORF">SAMN04488541_101139</name>
</gene>
<evidence type="ECO:0000256" key="1">
    <source>
        <dbReference type="ARBA" id="ARBA00022801"/>
    </source>
</evidence>
<dbReference type="AlphaFoldDB" id="A0A1I2EUM7"/>
<dbReference type="GO" id="GO:0005737">
    <property type="term" value="C:cytoplasm"/>
    <property type="evidence" value="ECO:0007669"/>
    <property type="project" value="TreeGrafter"/>
</dbReference>
<dbReference type="Gene3D" id="3.90.79.10">
    <property type="entry name" value="Nucleoside Triphosphate Pyrophosphohydrolase"/>
    <property type="match status" value="1"/>
</dbReference>
<evidence type="ECO:0000256" key="2">
    <source>
        <dbReference type="RuleBase" id="RU003476"/>
    </source>
</evidence>
<dbReference type="PROSITE" id="PS51462">
    <property type="entry name" value="NUDIX"/>
    <property type="match status" value="1"/>
</dbReference>
<dbReference type="SUPFAM" id="SSF55811">
    <property type="entry name" value="Nudix"/>
    <property type="match status" value="1"/>
</dbReference>
<protein>
    <submittedName>
        <fullName evidence="4">ADP-ribose pyrophosphatase YjhB, NUDIX family</fullName>
    </submittedName>
</protein>
<dbReference type="GO" id="GO:0034353">
    <property type="term" value="F:mRNA 5'-diphosphatase activity"/>
    <property type="evidence" value="ECO:0007669"/>
    <property type="project" value="TreeGrafter"/>
</dbReference>
<dbReference type="EMBL" id="FONY01000011">
    <property type="protein sequence ID" value="SFE96317.1"/>
    <property type="molecule type" value="Genomic_DNA"/>
</dbReference>
<dbReference type="InterPro" id="IPR020476">
    <property type="entry name" value="Nudix_hydrolase"/>
</dbReference>
<dbReference type="InterPro" id="IPR000086">
    <property type="entry name" value="NUDIX_hydrolase_dom"/>
</dbReference>
<dbReference type="OrthoDB" id="9816289at2"/>
<dbReference type="PRINTS" id="PR00502">
    <property type="entry name" value="NUDIXFAMILY"/>
</dbReference>
<dbReference type="PROSITE" id="PS00893">
    <property type="entry name" value="NUDIX_BOX"/>
    <property type="match status" value="1"/>
</dbReference>
<evidence type="ECO:0000259" key="3">
    <source>
        <dbReference type="PROSITE" id="PS51462"/>
    </source>
</evidence>
<dbReference type="PANTHER" id="PTHR23114:SF17">
    <property type="entry name" value="M7GPPPN-MRNA HYDROLASE"/>
    <property type="match status" value="1"/>
</dbReference>
<sequence length="221" mass="25420">MQIFTNEVLINIFDEPLEFSEGVYAKASTASEIIRVYEQIKSAITPLSRQYHFEVIDYDKVVQDFKSHFKVIKAAGGIVTKKDKILFIKRLGKWDFPKGKIDKGEEEETAAVREVAEECGVSTVIKSKIGTTWHTYLQGGQDILKKTVWFEMECVDDTNLKPQIEEDISAIAWGKLYKADKYLANTYQSIRSIYQKFLMKKMKKLLKANKKQNKEASPYIA</sequence>
<organism evidence="4 5">
    <name type="scientific">Thermoflexibacter ruber</name>
    <dbReference type="NCBI Taxonomy" id="1003"/>
    <lineage>
        <taxon>Bacteria</taxon>
        <taxon>Pseudomonadati</taxon>
        <taxon>Bacteroidota</taxon>
        <taxon>Cytophagia</taxon>
        <taxon>Cytophagales</taxon>
        <taxon>Thermoflexibacteraceae</taxon>
        <taxon>Thermoflexibacter</taxon>
    </lineage>
</organism>
<reference evidence="4 5" key="1">
    <citation type="submission" date="2016-10" db="EMBL/GenBank/DDBJ databases">
        <authorList>
            <person name="de Groot N.N."/>
        </authorList>
    </citation>
    <scope>NUCLEOTIDE SEQUENCE [LARGE SCALE GENOMIC DNA]</scope>
    <source>
        <strain>GEY</strain>
        <strain evidence="5">DSM 9560</strain>
    </source>
</reference>
<evidence type="ECO:0000313" key="5">
    <source>
        <dbReference type="Proteomes" id="UP000199513"/>
    </source>
</evidence>
<dbReference type="CDD" id="cd03673">
    <property type="entry name" value="NUDIX_Ap6A_hydrolase"/>
    <property type="match status" value="1"/>
</dbReference>
<keyword evidence="5" id="KW-1185">Reference proteome</keyword>
<dbReference type="Proteomes" id="UP000199513">
    <property type="component" value="Unassembled WGS sequence"/>
</dbReference>
<feature type="domain" description="Nudix hydrolase" evidence="3">
    <location>
        <begin position="70"/>
        <end position="197"/>
    </location>
</feature>
<dbReference type="STRING" id="1003.SAMN04488541_101139"/>
<name>A0A1I2EUM7_9BACT</name>
<accession>A0A1I2EUM7</accession>
<dbReference type="PANTHER" id="PTHR23114">
    <property type="entry name" value="M7GPPPN-MRNA HYDROLASE"/>
    <property type="match status" value="1"/>
</dbReference>
<dbReference type="GO" id="GO:0006402">
    <property type="term" value="P:mRNA catabolic process"/>
    <property type="evidence" value="ECO:0007669"/>
    <property type="project" value="TreeGrafter"/>
</dbReference>
<dbReference type="RefSeq" id="WP_091542784.1">
    <property type="nucleotide sequence ID" value="NZ_FONY01000011.1"/>
</dbReference>
<proteinExistence type="inferred from homology"/>
<keyword evidence="1 2" id="KW-0378">Hydrolase</keyword>
<dbReference type="Pfam" id="PF00293">
    <property type="entry name" value="NUDIX"/>
    <property type="match status" value="1"/>
</dbReference>
<dbReference type="InterPro" id="IPR020084">
    <property type="entry name" value="NUDIX_hydrolase_CS"/>
</dbReference>
<comment type="similarity">
    <text evidence="2">Belongs to the Nudix hydrolase family.</text>
</comment>
<dbReference type="InterPro" id="IPR015797">
    <property type="entry name" value="NUDIX_hydrolase-like_dom_sf"/>
</dbReference>
<evidence type="ECO:0000313" key="4">
    <source>
        <dbReference type="EMBL" id="SFE96317.1"/>
    </source>
</evidence>